<accession>A0A9X2GKB1</accession>
<keyword evidence="2" id="KW-1185">Reference proteome</keyword>
<protein>
    <submittedName>
        <fullName evidence="1">Uncharacterized protein</fullName>
    </submittedName>
</protein>
<sequence length="87" mass="9557">MMMVIRRPGLRRAGVVGLAVATAAIGAVTLAGPAHADYFVGMFPTKAACERERPKYKSSWTTPRPCYFYTANPPARGSWGFSVDERY</sequence>
<reference evidence="1" key="1">
    <citation type="submission" date="2022-06" db="EMBL/GenBank/DDBJ databases">
        <title>Sequencing the genomes of 1000 actinobacteria strains.</title>
        <authorList>
            <person name="Klenk H.-P."/>
        </authorList>
    </citation>
    <scope>NUCLEOTIDE SEQUENCE</scope>
    <source>
        <strain evidence="1">DSM 46694</strain>
    </source>
</reference>
<dbReference type="EMBL" id="JAMZEB010000002">
    <property type="protein sequence ID" value="MCP2357061.1"/>
    <property type="molecule type" value="Genomic_DNA"/>
</dbReference>
<proteinExistence type="predicted"/>
<dbReference type="Proteomes" id="UP001139648">
    <property type="component" value="Unassembled WGS sequence"/>
</dbReference>
<organism evidence="1 2">
    <name type="scientific">Nonomuraea thailandensis</name>
    <dbReference type="NCBI Taxonomy" id="1188745"/>
    <lineage>
        <taxon>Bacteria</taxon>
        <taxon>Bacillati</taxon>
        <taxon>Actinomycetota</taxon>
        <taxon>Actinomycetes</taxon>
        <taxon>Streptosporangiales</taxon>
        <taxon>Streptosporangiaceae</taxon>
        <taxon>Nonomuraea</taxon>
    </lineage>
</organism>
<name>A0A9X2GKB1_9ACTN</name>
<dbReference type="RefSeq" id="WP_253744202.1">
    <property type="nucleotide sequence ID" value="NZ_BAABKA010000103.1"/>
</dbReference>
<evidence type="ECO:0000313" key="2">
    <source>
        <dbReference type="Proteomes" id="UP001139648"/>
    </source>
</evidence>
<dbReference type="AlphaFoldDB" id="A0A9X2GKB1"/>
<evidence type="ECO:0000313" key="1">
    <source>
        <dbReference type="EMBL" id="MCP2357061.1"/>
    </source>
</evidence>
<comment type="caution">
    <text evidence="1">The sequence shown here is derived from an EMBL/GenBank/DDBJ whole genome shotgun (WGS) entry which is preliminary data.</text>
</comment>
<gene>
    <name evidence="1" type="ORF">HD597_004081</name>
</gene>